<keyword evidence="1" id="KW-0732">Signal</keyword>
<evidence type="ECO:0000256" key="1">
    <source>
        <dbReference type="SAM" id="SignalP"/>
    </source>
</evidence>
<feature type="chain" id="PRO_5039594947" evidence="1">
    <location>
        <begin position="20"/>
        <end position="103"/>
    </location>
</feature>
<dbReference type="AlphaFoldDB" id="A0A0U1P1B8"/>
<protein>
    <submittedName>
        <fullName evidence="2">Putative lipoprotein</fullName>
    </submittedName>
</protein>
<feature type="signal peptide" evidence="1">
    <location>
        <begin position="1"/>
        <end position="19"/>
    </location>
</feature>
<dbReference type="Pfam" id="PF13798">
    <property type="entry name" value="PCYCGC"/>
    <property type="match status" value="1"/>
</dbReference>
<evidence type="ECO:0000313" key="3">
    <source>
        <dbReference type="Proteomes" id="UP000199087"/>
    </source>
</evidence>
<dbReference type="STRING" id="1499688.BN000_04094"/>
<organism evidence="2 3">
    <name type="scientific">Neobacillus massiliamazoniensis</name>
    <dbReference type="NCBI Taxonomy" id="1499688"/>
    <lineage>
        <taxon>Bacteria</taxon>
        <taxon>Bacillati</taxon>
        <taxon>Bacillota</taxon>
        <taxon>Bacilli</taxon>
        <taxon>Bacillales</taxon>
        <taxon>Bacillaceae</taxon>
        <taxon>Neobacillus</taxon>
    </lineage>
</organism>
<gene>
    <name evidence="2" type="ORF">BN000_04094</name>
</gene>
<sequence length="103" mass="11558" precursor="true">MKRITSFMLLCLLILVVAAGCSSKKVTWTLDKKHKPLPDYVMNSSEKIQETYIMASKYPDVLAQVPCYCGCGTQDGHNSNMNCYIDKLGENKAVEQWDSMSIS</sequence>
<reference evidence="3" key="1">
    <citation type="submission" date="2015-05" db="EMBL/GenBank/DDBJ databases">
        <authorList>
            <person name="Urmite Genomes"/>
        </authorList>
    </citation>
    <scope>NUCLEOTIDE SEQUENCE [LARGE SCALE GENOMIC DNA]</scope>
    <source>
        <strain evidence="3">LF1</strain>
    </source>
</reference>
<name>A0A0U1P1B8_9BACI</name>
<dbReference type="InterPro" id="IPR025673">
    <property type="entry name" value="PCYCGC"/>
</dbReference>
<dbReference type="EMBL" id="CVRB01000004">
    <property type="protein sequence ID" value="CRK84094.1"/>
    <property type="molecule type" value="Genomic_DNA"/>
</dbReference>
<dbReference type="PROSITE" id="PS51257">
    <property type="entry name" value="PROKAR_LIPOPROTEIN"/>
    <property type="match status" value="1"/>
</dbReference>
<keyword evidence="2" id="KW-0449">Lipoprotein</keyword>
<evidence type="ECO:0000313" key="2">
    <source>
        <dbReference type="EMBL" id="CRK84094.1"/>
    </source>
</evidence>
<dbReference type="OrthoDB" id="2654667at2"/>
<keyword evidence="3" id="KW-1185">Reference proteome</keyword>
<proteinExistence type="predicted"/>
<dbReference type="Proteomes" id="UP000199087">
    <property type="component" value="Unassembled WGS sequence"/>
</dbReference>
<accession>A0A0U1P1B8</accession>